<dbReference type="EMBL" id="MU853649">
    <property type="protein sequence ID" value="KAK4139800.1"/>
    <property type="molecule type" value="Genomic_DNA"/>
</dbReference>
<reference evidence="3" key="1">
    <citation type="journal article" date="2023" name="Mol. Phylogenet. Evol.">
        <title>Genome-scale phylogeny and comparative genomics of the fungal order Sordariales.</title>
        <authorList>
            <person name="Hensen N."/>
            <person name="Bonometti L."/>
            <person name="Westerberg I."/>
            <person name="Brannstrom I.O."/>
            <person name="Guillou S."/>
            <person name="Cros-Aarteil S."/>
            <person name="Calhoun S."/>
            <person name="Haridas S."/>
            <person name="Kuo A."/>
            <person name="Mondo S."/>
            <person name="Pangilinan J."/>
            <person name="Riley R."/>
            <person name="LaButti K."/>
            <person name="Andreopoulos B."/>
            <person name="Lipzen A."/>
            <person name="Chen C."/>
            <person name="Yan M."/>
            <person name="Daum C."/>
            <person name="Ng V."/>
            <person name="Clum A."/>
            <person name="Steindorff A."/>
            <person name="Ohm R.A."/>
            <person name="Martin F."/>
            <person name="Silar P."/>
            <person name="Natvig D.O."/>
            <person name="Lalanne C."/>
            <person name="Gautier V."/>
            <person name="Ament-Velasquez S.L."/>
            <person name="Kruys A."/>
            <person name="Hutchinson M.I."/>
            <person name="Powell A.J."/>
            <person name="Barry K."/>
            <person name="Miller A.N."/>
            <person name="Grigoriev I.V."/>
            <person name="Debuchy R."/>
            <person name="Gladieux P."/>
            <person name="Hiltunen Thoren M."/>
            <person name="Johannesson H."/>
        </authorList>
    </citation>
    <scope>NUCLEOTIDE SEQUENCE</scope>
    <source>
        <strain evidence="3">CBS 141.50</strain>
    </source>
</reference>
<evidence type="ECO:0000313" key="4">
    <source>
        <dbReference type="Proteomes" id="UP001302676"/>
    </source>
</evidence>
<organism evidence="3 4">
    <name type="scientific">Dichotomopilus funicola</name>
    <dbReference type="NCBI Taxonomy" id="1934379"/>
    <lineage>
        <taxon>Eukaryota</taxon>
        <taxon>Fungi</taxon>
        <taxon>Dikarya</taxon>
        <taxon>Ascomycota</taxon>
        <taxon>Pezizomycotina</taxon>
        <taxon>Sordariomycetes</taxon>
        <taxon>Sordariomycetidae</taxon>
        <taxon>Sordariales</taxon>
        <taxon>Chaetomiaceae</taxon>
        <taxon>Dichotomopilus</taxon>
    </lineage>
</organism>
<protein>
    <submittedName>
        <fullName evidence="3">Uncharacterized protein</fullName>
    </submittedName>
</protein>
<gene>
    <name evidence="3" type="ORF">C8A04DRAFT_15519</name>
</gene>
<feature type="signal peptide" evidence="2">
    <location>
        <begin position="1"/>
        <end position="19"/>
    </location>
</feature>
<dbReference type="Proteomes" id="UP001302676">
    <property type="component" value="Unassembled WGS sequence"/>
</dbReference>
<feature type="chain" id="PRO_5042831682" evidence="2">
    <location>
        <begin position="20"/>
        <end position="227"/>
    </location>
</feature>
<reference evidence="3" key="2">
    <citation type="submission" date="2023-05" db="EMBL/GenBank/DDBJ databases">
        <authorList>
            <consortium name="Lawrence Berkeley National Laboratory"/>
            <person name="Steindorff A."/>
            <person name="Hensen N."/>
            <person name="Bonometti L."/>
            <person name="Westerberg I."/>
            <person name="Brannstrom I.O."/>
            <person name="Guillou S."/>
            <person name="Cros-Aarteil S."/>
            <person name="Calhoun S."/>
            <person name="Haridas S."/>
            <person name="Kuo A."/>
            <person name="Mondo S."/>
            <person name="Pangilinan J."/>
            <person name="Riley R."/>
            <person name="Labutti K."/>
            <person name="Andreopoulos B."/>
            <person name="Lipzen A."/>
            <person name="Chen C."/>
            <person name="Yanf M."/>
            <person name="Daum C."/>
            <person name="Ng V."/>
            <person name="Clum A."/>
            <person name="Ohm R."/>
            <person name="Martin F."/>
            <person name="Silar P."/>
            <person name="Natvig D."/>
            <person name="Lalanne C."/>
            <person name="Gautier V."/>
            <person name="Ament-Velasquez S.L."/>
            <person name="Kruys A."/>
            <person name="Hutchinson M.I."/>
            <person name="Powell A.J."/>
            <person name="Barry K."/>
            <person name="Miller A.N."/>
            <person name="Grigoriev I.V."/>
            <person name="Debuchy R."/>
            <person name="Gladieux P."/>
            <person name="Thoren M.H."/>
            <person name="Johannesson H."/>
        </authorList>
    </citation>
    <scope>NUCLEOTIDE SEQUENCE</scope>
    <source>
        <strain evidence="3">CBS 141.50</strain>
    </source>
</reference>
<proteinExistence type="predicted"/>
<dbReference type="AlphaFoldDB" id="A0AAN6UWH2"/>
<comment type="caution">
    <text evidence="3">The sequence shown here is derived from an EMBL/GenBank/DDBJ whole genome shotgun (WGS) entry which is preliminary data.</text>
</comment>
<dbReference type="RefSeq" id="XP_062633171.1">
    <property type="nucleotide sequence ID" value="XM_062778520.1"/>
</dbReference>
<evidence type="ECO:0000313" key="3">
    <source>
        <dbReference type="EMBL" id="KAK4139800.1"/>
    </source>
</evidence>
<sequence>MIFATALVASLPLLTAAHSTPHPQLPRQSNPDPDPQLLPWQVTTLTTHAPSGRPGNPPYSVLFVNITDPNTIPVPFNGTSMGSPISFPPLSAACVLRWNGYVSLDTYPEEDPFGRVTDCTVGPAAVNLATAGRWTVTVGKQNETGYGPSATRDFTLTFGLEESMMVEQGIVSVRYEGTGSFAVGENLGLECGGSGTCNVWLNETVVEVEQKLVATTCLSGKCLEEGE</sequence>
<keyword evidence="2" id="KW-0732">Signal</keyword>
<dbReference type="GeneID" id="87815133"/>
<evidence type="ECO:0000256" key="2">
    <source>
        <dbReference type="SAM" id="SignalP"/>
    </source>
</evidence>
<accession>A0AAN6UWH2</accession>
<feature type="compositionally biased region" description="Polar residues" evidence="1">
    <location>
        <begin position="19"/>
        <end position="31"/>
    </location>
</feature>
<feature type="region of interest" description="Disordered" evidence="1">
    <location>
        <begin position="19"/>
        <end position="38"/>
    </location>
</feature>
<keyword evidence="4" id="KW-1185">Reference proteome</keyword>
<name>A0AAN6UWH2_9PEZI</name>
<evidence type="ECO:0000256" key="1">
    <source>
        <dbReference type="SAM" id="MobiDB-lite"/>
    </source>
</evidence>